<sequence length="98" mass="10894">MSKRVQVGALVWVLATVGAFFLDPILGSAVLLFGGVLVVVGHLASHWGEGTTFEEREMARARRRRTRYEANAGKRAKDRERWEAGKARKAAREARKTG</sequence>
<organism evidence="3 4">
    <name type="scientific">Klenkia brasiliensis</name>
    <dbReference type="NCBI Taxonomy" id="333142"/>
    <lineage>
        <taxon>Bacteria</taxon>
        <taxon>Bacillati</taxon>
        <taxon>Actinomycetota</taxon>
        <taxon>Actinomycetes</taxon>
        <taxon>Geodermatophilales</taxon>
        <taxon>Geodermatophilaceae</taxon>
        <taxon>Klenkia</taxon>
    </lineage>
</organism>
<accession>A0A1G7ZWI9</accession>
<keyword evidence="4" id="KW-1185">Reference proteome</keyword>
<dbReference type="RefSeq" id="WP_091068924.1">
    <property type="nucleotide sequence ID" value="NZ_FNCF01000009.1"/>
</dbReference>
<keyword evidence="2" id="KW-0472">Membrane</keyword>
<evidence type="ECO:0000256" key="2">
    <source>
        <dbReference type="SAM" id="Phobius"/>
    </source>
</evidence>
<proteinExistence type="predicted"/>
<feature type="region of interest" description="Disordered" evidence="1">
    <location>
        <begin position="65"/>
        <end position="98"/>
    </location>
</feature>
<name>A0A1G7ZWI9_9ACTN</name>
<keyword evidence="2" id="KW-0812">Transmembrane</keyword>
<keyword evidence="2" id="KW-1133">Transmembrane helix</keyword>
<feature type="transmembrane region" description="Helical" evidence="2">
    <location>
        <begin position="29"/>
        <end position="48"/>
    </location>
</feature>
<reference evidence="4" key="1">
    <citation type="submission" date="2016-10" db="EMBL/GenBank/DDBJ databases">
        <authorList>
            <person name="Varghese N."/>
            <person name="Submissions S."/>
        </authorList>
    </citation>
    <scope>NUCLEOTIDE SEQUENCE [LARGE SCALE GENOMIC DNA]</scope>
    <source>
        <strain evidence="4">DSM 44526</strain>
    </source>
</reference>
<protein>
    <submittedName>
        <fullName evidence="3">Uncharacterized protein</fullName>
    </submittedName>
</protein>
<dbReference type="Proteomes" id="UP000198863">
    <property type="component" value="Unassembled WGS sequence"/>
</dbReference>
<dbReference type="EMBL" id="FNCF01000009">
    <property type="protein sequence ID" value="SDH12560.1"/>
    <property type="molecule type" value="Genomic_DNA"/>
</dbReference>
<evidence type="ECO:0000313" key="4">
    <source>
        <dbReference type="Proteomes" id="UP000198863"/>
    </source>
</evidence>
<evidence type="ECO:0000256" key="1">
    <source>
        <dbReference type="SAM" id="MobiDB-lite"/>
    </source>
</evidence>
<gene>
    <name evidence="3" type="ORF">SAMN05660324_4379</name>
</gene>
<evidence type="ECO:0000313" key="3">
    <source>
        <dbReference type="EMBL" id="SDH12560.1"/>
    </source>
</evidence>
<feature type="compositionally biased region" description="Basic and acidic residues" evidence="1">
    <location>
        <begin position="75"/>
        <end position="98"/>
    </location>
</feature>
<dbReference type="AlphaFoldDB" id="A0A1G7ZWI9"/>